<accession>A0A5B8VJS3</accession>
<dbReference type="AlphaFoldDB" id="A0A5B8VJS3"/>
<feature type="binding site" evidence="8 10">
    <location>
        <begin position="112"/>
        <end position="114"/>
    </location>
    <ligand>
        <name>substrate</name>
    </ligand>
</feature>
<dbReference type="RefSeq" id="WP_146781174.1">
    <property type="nucleotide sequence ID" value="NZ_CP042434.1"/>
</dbReference>
<evidence type="ECO:0000256" key="9">
    <source>
        <dbReference type="PIRSR" id="PIRSR000445-1"/>
    </source>
</evidence>
<evidence type="ECO:0000256" key="1">
    <source>
        <dbReference type="ARBA" id="ARBA00005059"/>
    </source>
</evidence>
<feature type="binding site" evidence="8 10">
    <location>
        <position position="118"/>
    </location>
    <ligand>
        <name>substrate</name>
    </ligand>
</feature>
<dbReference type="Pfam" id="PF05201">
    <property type="entry name" value="GlutR_N"/>
    <property type="match status" value="1"/>
</dbReference>
<feature type="binding site" evidence="8 10">
    <location>
        <begin position="51"/>
        <end position="54"/>
    </location>
    <ligand>
        <name>substrate</name>
    </ligand>
</feature>
<feature type="binding site" evidence="8 10">
    <location>
        <position position="107"/>
    </location>
    <ligand>
        <name>substrate</name>
    </ligand>
</feature>
<dbReference type="Pfam" id="PF01488">
    <property type="entry name" value="Shikimate_DH"/>
    <property type="match status" value="1"/>
</dbReference>
<keyword evidence="4 8" id="KW-0521">NADP</keyword>
<comment type="domain">
    <text evidence="8">Possesses an unusual extended V-shaped dimeric structure with each monomer consisting of three distinct domains arranged along a curved 'spinal' alpha-helix. The N-terminal catalytic domain specifically recognizes the glutamate moiety of the substrate. The second domain is the NADPH-binding domain, and the third C-terminal domain is responsible for dimerization.</text>
</comment>
<evidence type="ECO:0000259" key="15">
    <source>
        <dbReference type="Pfam" id="PF00745"/>
    </source>
</evidence>
<dbReference type="Pfam" id="PF00745">
    <property type="entry name" value="GlutR_dimer"/>
    <property type="match status" value="1"/>
</dbReference>
<dbReference type="InterPro" id="IPR015896">
    <property type="entry name" value="4pyrrol_synth_GluRdtase_dimer"/>
</dbReference>
<dbReference type="EC" id="1.2.1.70" evidence="3 8"/>
<evidence type="ECO:0000256" key="13">
    <source>
        <dbReference type="RuleBase" id="RU000584"/>
    </source>
</evidence>
<protein>
    <recommendedName>
        <fullName evidence="3 8">Glutamyl-tRNA reductase</fullName>
        <shortName evidence="8">GluTR</shortName>
        <ecNumber evidence="3 8">1.2.1.70</ecNumber>
    </recommendedName>
</protein>
<evidence type="ECO:0000256" key="5">
    <source>
        <dbReference type="ARBA" id="ARBA00023002"/>
    </source>
</evidence>
<dbReference type="KEGG" id="agi:FSB73_09085"/>
<dbReference type="PIRSF" id="PIRSF000445">
    <property type="entry name" value="4pyrrol_synth_GluRdtase"/>
    <property type="match status" value="1"/>
</dbReference>
<dbReference type="NCBIfam" id="TIGR01035">
    <property type="entry name" value="hemA"/>
    <property type="match status" value="1"/>
</dbReference>
<dbReference type="InterPro" id="IPR036343">
    <property type="entry name" value="GluRdtase_N_sf"/>
</dbReference>
<dbReference type="InterPro" id="IPR036291">
    <property type="entry name" value="NAD(P)-bd_dom_sf"/>
</dbReference>
<keyword evidence="19" id="KW-1185">Reference proteome</keyword>
<keyword evidence="6 8" id="KW-0627">Porphyrin biosynthesis</keyword>
<evidence type="ECO:0000259" key="17">
    <source>
        <dbReference type="Pfam" id="PF05201"/>
    </source>
</evidence>
<evidence type="ECO:0000256" key="2">
    <source>
        <dbReference type="ARBA" id="ARBA00005916"/>
    </source>
</evidence>
<comment type="catalytic activity">
    <reaction evidence="7 8 13">
        <text>(S)-4-amino-5-oxopentanoate + tRNA(Glu) + NADP(+) = L-glutamyl-tRNA(Glu) + NADPH + H(+)</text>
        <dbReference type="Rhea" id="RHEA:12344"/>
        <dbReference type="Rhea" id="RHEA-COMP:9663"/>
        <dbReference type="Rhea" id="RHEA-COMP:9680"/>
        <dbReference type="ChEBI" id="CHEBI:15378"/>
        <dbReference type="ChEBI" id="CHEBI:57501"/>
        <dbReference type="ChEBI" id="CHEBI:57783"/>
        <dbReference type="ChEBI" id="CHEBI:58349"/>
        <dbReference type="ChEBI" id="CHEBI:78442"/>
        <dbReference type="ChEBI" id="CHEBI:78520"/>
        <dbReference type="EC" id="1.2.1.70"/>
    </reaction>
</comment>
<evidence type="ECO:0000313" key="19">
    <source>
        <dbReference type="Proteomes" id="UP000321291"/>
    </source>
</evidence>
<dbReference type="SUPFAM" id="SSF69742">
    <property type="entry name" value="Glutamyl tRNA-reductase catalytic, N-terminal domain"/>
    <property type="match status" value="1"/>
</dbReference>
<comment type="miscellaneous">
    <text evidence="8">During catalysis, the active site Cys acts as a nucleophile attacking the alpha-carbonyl group of tRNA-bound glutamate with the formation of a thioester intermediate between enzyme and glutamate, and the concomitant release of tRNA(Glu). The thioester intermediate is finally reduced by direct hydride transfer from NADPH, to form the product GSA.</text>
</comment>
<dbReference type="PANTHER" id="PTHR43013">
    <property type="entry name" value="GLUTAMYL-TRNA REDUCTASE"/>
    <property type="match status" value="1"/>
</dbReference>
<evidence type="ECO:0000256" key="14">
    <source>
        <dbReference type="SAM" id="MobiDB-lite"/>
    </source>
</evidence>
<dbReference type="OrthoDB" id="110209at2"/>
<feature type="site" description="Important for activity" evidence="8 12">
    <location>
        <position position="97"/>
    </location>
</feature>
<dbReference type="PANTHER" id="PTHR43013:SF1">
    <property type="entry name" value="GLUTAMYL-TRNA REDUCTASE"/>
    <property type="match status" value="1"/>
</dbReference>
<comment type="function">
    <text evidence="8">Catalyzes the NADPH-dependent reduction of glutamyl-tRNA(Glu) to glutamate 1-semialdehyde (GSA).</text>
</comment>
<name>A0A5B8VJS3_9BACT</name>
<evidence type="ECO:0000256" key="6">
    <source>
        <dbReference type="ARBA" id="ARBA00023244"/>
    </source>
</evidence>
<evidence type="ECO:0000256" key="7">
    <source>
        <dbReference type="ARBA" id="ARBA00047464"/>
    </source>
</evidence>
<feature type="region of interest" description="Disordered" evidence="14">
    <location>
        <begin position="411"/>
        <end position="431"/>
    </location>
</feature>
<organism evidence="18 19">
    <name type="scientific">Arachidicoccus ginsenosidivorans</name>
    <dbReference type="NCBI Taxonomy" id="496057"/>
    <lineage>
        <taxon>Bacteria</taxon>
        <taxon>Pseudomonadati</taxon>
        <taxon>Bacteroidota</taxon>
        <taxon>Chitinophagia</taxon>
        <taxon>Chitinophagales</taxon>
        <taxon>Chitinophagaceae</taxon>
        <taxon>Arachidicoccus</taxon>
    </lineage>
</organism>
<gene>
    <name evidence="8 18" type="primary">hemA</name>
    <name evidence="18" type="ORF">FSB73_09085</name>
</gene>
<comment type="pathway">
    <text evidence="1 8 13">Porphyrin-containing compound metabolism; protoporphyrin-IX biosynthesis; 5-aminolevulinate from L-glutamyl-tRNA(Glu): step 1/2.</text>
</comment>
<evidence type="ECO:0000259" key="16">
    <source>
        <dbReference type="Pfam" id="PF01488"/>
    </source>
</evidence>
<dbReference type="GO" id="GO:0050661">
    <property type="term" value="F:NADP binding"/>
    <property type="evidence" value="ECO:0007669"/>
    <property type="project" value="InterPro"/>
</dbReference>
<dbReference type="Proteomes" id="UP000321291">
    <property type="component" value="Chromosome"/>
</dbReference>
<dbReference type="Gene3D" id="3.30.460.30">
    <property type="entry name" value="Glutamyl-tRNA reductase, N-terminal domain"/>
    <property type="match status" value="1"/>
</dbReference>
<evidence type="ECO:0000256" key="4">
    <source>
        <dbReference type="ARBA" id="ARBA00022857"/>
    </source>
</evidence>
<dbReference type="GO" id="GO:0019353">
    <property type="term" value="P:protoporphyrinogen IX biosynthetic process from glutamate"/>
    <property type="evidence" value="ECO:0007669"/>
    <property type="project" value="TreeGrafter"/>
</dbReference>
<proteinExistence type="inferred from homology"/>
<comment type="similarity">
    <text evidence="2 8 13">Belongs to the glutamyl-tRNA reductase family.</text>
</comment>
<feature type="domain" description="Glutamyl-tRNA reductase N-terminal" evidence="17">
    <location>
        <begin position="9"/>
        <end position="154"/>
    </location>
</feature>
<feature type="domain" description="Quinate/shikimate 5-dehydrogenase/glutamyl-tRNA reductase" evidence="16">
    <location>
        <begin position="175"/>
        <end position="298"/>
    </location>
</feature>
<dbReference type="HAMAP" id="MF_00087">
    <property type="entry name" value="Glu_tRNA_reductase"/>
    <property type="match status" value="1"/>
</dbReference>
<dbReference type="UniPathway" id="UPA00251">
    <property type="reaction ID" value="UER00316"/>
</dbReference>
<evidence type="ECO:0000313" key="18">
    <source>
        <dbReference type="EMBL" id="QEC71797.1"/>
    </source>
</evidence>
<feature type="active site" description="Nucleophile" evidence="8 9">
    <location>
        <position position="52"/>
    </location>
</feature>
<comment type="subunit">
    <text evidence="8">Homodimer.</text>
</comment>
<dbReference type="SUPFAM" id="SSF51735">
    <property type="entry name" value="NAD(P)-binding Rossmann-fold domains"/>
    <property type="match status" value="1"/>
</dbReference>
<dbReference type="GO" id="GO:0008883">
    <property type="term" value="F:glutamyl-tRNA reductase activity"/>
    <property type="evidence" value="ECO:0007669"/>
    <property type="project" value="UniProtKB-UniRule"/>
</dbReference>
<dbReference type="InterPro" id="IPR000343">
    <property type="entry name" value="4pyrrol_synth_GluRdtase"/>
</dbReference>
<keyword evidence="5 8" id="KW-0560">Oxidoreductase</keyword>
<feature type="binding site" evidence="8 11">
    <location>
        <begin position="187"/>
        <end position="192"/>
    </location>
    <ligand>
        <name>NADP(+)</name>
        <dbReference type="ChEBI" id="CHEBI:58349"/>
    </ligand>
</feature>
<dbReference type="InterPro" id="IPR015895">
    <property type="entry name" value="4pyrrol_synth_GluRdtase_N"/>
</dbReference>
<dbReference type="EMBL" id="CP042434">
    <property type="protein sequence ID" value="QEC71797.1"/>
    <property type="molecule type" value="Genomic_DNA"/>
</dbReference>
<dbReference type="Gene3D" id="3.40.50.720">
    <property type="entry name" value="NAD(P)-binding Rossmann-like Domain"/>
    <property type="match status" value="1"/>
</dbReference>
<dbReference type="InterPro" id="IPR006151">
    <property type="entry name" value="Shikm_DH/Glu-tRNA_Rdtase"/>
</dbReference>
<reference evidence="18 19" key="1">
    <citation type="journal article" date="2017" name="Int. J. Syst. Evol. Microbiol.">
        <title>Arachidicoccus ginsenosidivorans sp. nov., with ginsenoside-converting activity isolated from ginseng cultivating soil.</title>
        <authorList>
            <person name="Siddiqi M.Z."/>
            <person name="Aslam Z."/>
            <person name="Im W.T."/>
        </authorList>
    </citation>
    <scope>NUCLEOTIDE SEQUENCE [LARGE SCALE GENOMIC DNA]</scope>
    <source>
        <strain evidence="18 19">Gsoil 809</strain>
    </source>
</reference>
<sequence length="431" mass="47762">MEIEQFHIVGINYKKTDTSIRGQFALNTQGYANLLIKAQGLGINSLFVLSTCNRTEIYGIVPSVELLTELLCSETQGDINTFKSLAYHKSGRQAIEHYFHVACGLDSQILGDYEIVGQIKQAVKFAKAHNCINAFLERLSNTAFQTSKAIKNQTELSGGTVSVAFAAIQFLRLHLSDISQKKFVLVGTGKIGHNTCKNLIDYLGAKDITLINRSQQKAEVIAKELGLKTRPFEQLKSAADAADIVIVATNAPQPILFKEDLQSAGKKVLIDLSVPRNIDLLVKNRPQTILVNVDDLSKLADATLKTRQGEIPKALTIIDAYLAEFTQWYQMRKNVPIIRAAKQSLLDIHHCSWFQSLQAQQCVNPQQQEDAIKTAIKNLAIKMRSQEQTPGCAYIETLHDYLNNTAIQGHALENGQGHPKMDSEPLSAEPH</sequence>
<evidence type="ECO:0000256" key="10">
    <source>
        <dbReference type="PIRSR" id="PIRSR000445-2"/>
    </source>
</evidence>
<evidence type="ECO:0000256" key="3">
    <source>
        <dbReference type="ARBA" id="ARBA00012970"/>
    </source>
</evidence>
<evidence type="ECO:0000256" key="12">
    <source>
        <dbReference type="PIRSR" id="PIRSR000445-4"/>
    </source>
</evidence>
<evidence type="ECO:0000256" key="11">
    <source>
        <dbReference type="PIRSR" id="PIRSR000445-3"/>
    </source>
</evidence>
<feature type="domain" description="Tetrapyrrole biosynthesis glutamyl-tRNA reductase dimerisation" evidence="15">
    <location>
        <begin position="313"/>
        <end position="383"/>
    </location>
</feature>
<evidence type="ECO:0000256" key="8">
    <source>
        <dbReference type="HAMAP-Rule" id="MF_00087"/>
    </source>
</evidence>